<name>A0A915IZ15_ROMCU</name>
<dbReference type="WBParaSite" id="nRc.2.0.1.t19079-RA">
    <property type="protein sequence ID" value="nRc.2.0.1.t19079-RA"/>
    <property type="gene ID" value="nRc.2.0.1.g19079"/>
</dbReference>
<accession>A0A915IZ15</accession>
<sequence>VYNEIFDSVDVKVYVPPDDNLKRHRGAIFYAHGGGYVFFDADSYDSVTRRLCLQCGVVVVSV</sequence>
<evidence type="ECO:0000313" key="3">
    <source>
        <dbReference type="WBParaSite" id="nRc.2.0.1.t19079-RA"/>
    </source>
</evidence>
<dbReference type="SUPFAM" id="SSF53474">
    <property type="entry name" value="alpha/beta-Hydrolases"/>
    <property type="match status" value="1"/>
</dbReference>
<dbReference type="Gene3D" id="3.40.50.1820">
    <property type="entry name" value="alpha/beta hydrolase"/>
    <property type="match status" value="1"/>
</dbReference>
<protein>
    <submittedName>
        <fullName evidence="3">Alpha/beta hydrolase fold-3 domain-containing protein</fullName>
    </submittedName>
</protein>
<reference evidence="3" key="1">
    <citation type="submission" date="2022-11" db="UniProtKB">
        <authorList>
            <consortium name="WormBaseParasite"/>
        </authorList>
    </citation>
    <scope>IDENTIFICATION</scope>
</reference>
<evidence type="ECO:0000313" key="2">
    <source>
        <dbReference type="Proteomes" id="UP000887565"/>
    </source>
</evidence>
<dbReference type="Proteomes" id="UP000887565">
    <property type="component" value="Unplaced"/>
</dbReference>
<dbReference type="GO" id="GO:0016787">
    <property type="term" value="F:hydrolase activity"/>
    <property type="evidence" value="ECO:0007669"/>
    <property type="project" value="InterPro"/>
</dbReference>
<evidence type="ECO:0000259" key="1">
    <source>
        <dbReference type="Pfam" id="PF07859"/>
    </source>
</evidence>
<feature type="domain" description="Alpha/beta hydrolase fold-3" evidence="1">
    <location>
        <begin position="28"/>
        <end position="62"/>
    </location>
</feature>
<dbReference type="InterPro" id="IPR013094">
    <property type="entry name" value="AB_hydrolase_3"/>
</dbReference>
<proteinExistence type="predicted"/>
<keyword evidence="2" id="KW-1185">Reference proteome</keyword>
<organism evidence="2 3">
    <name type="scientific">Romanomermis culicivorax</name>
    <name type="common">Nematode worm</name>
    <dbReference type="NCBI Taxonomy" id="13658"/>
    <lineage>
        <taxon>Eukaryota</taxon>
        <taxon>Metazoa</taxon>
        <taxon>Ecdysozoa</taxon>
        <taxon>Nematoda</taxon>
        <taxon>Enoplea</taxon>
        <taxon>Dorylaimia</taxon>
        <taxon>Mermithida</taxon>
        <taxon>Mermithoidea</taxon>
        <taxon>Mermithidae</taxon>
        <taxon>Romanomermis</taxon>
    </lineage>
</organism>
<dbReference type="InterPro" id="IPR029058">
    <property type="entry name" value="AB_hydrolase_fold"/>
</dbReference>
<dbReference type="AlphaFoldDB" id="A0A915IZ15"/>
<dbReference type="Pfam" id="PF07859">
    <property type="entry name" value="Abhydrolase_3"/>
    <property type="match status" value="1"/>
</dbReference>